<reference evidence="5 6" key="1">
    <citation type="submission" date="2016-08" db="EMBL/GenBank/DDBJ databases">
        <title>New Insights into Marine Group III Euryarchaeota, from dark to light.</title>
        <authorList>
            <person name="Haro-Moreno J.M."/>
            <person name="Rodriguez-Valera F."/>
            <person name="Lopez-Garcia P."/>
            <person name="Moreira D."/>
            <person name="Martin-Cuadrado A.B."/>
        </authorList>
    </citation>
    <scope>NUCLEOTIDE SEQUENCE [LARGE SCALE GENOMIC DNA]</scope>
    <source>
        <strain evidence="5">CG-Epi1</strain>
    </source>
</reference>
<accession>A0A1J5TAQ9</accession>
<dbReference type="CDD" id="cd03257">
    <property type="entry name" value="ABC_NikE_OppD_transporters"/>
    <property type="match status" value="1"/>
</dbReference>
<dbReference type="PROSITE" id="PS50893">
    <property type="entry name" value="ABC_TRANSPORTER_2"/>
    <property type="match status" value="1"/>
</dbReference>
<dbReference type="Gene3D" id="3.40.50.300">
    <property type="entry name" value="P-loop containing nucleotide triphosphate hydrolases"/>
    <property type="match status" value="1"/>
</dbReference>
<dbReference type="InterPro" id="IPR003439">
    <property type="entry name" value="ABC_transporter-like_ATP-bd"/>
</dbReference>
<evidence type="ECO:0000256" key="2">
    <source>
        <dbReference type="ARBA" id="ARBA00022741"/>
    </source>
</evidence>
<dbReference type="PROSITE" id="PS00211">
    <property type="entry name" value="ABC_TRANSPORTER_1"/>
    <property type="match status" value="1"/>
</dbReference>
<keyword evidence="3" id="KW-0067">ATP-binding</keyword>
<dbReference type="FunFam" id="3.40.50.300:FF:000016">
    <property type="entry name" value="Oligopeptide ABC transporter ATP-binding component"/>
    <property type="match status" value="1"/>
</dbReference>
<dbReference type="STRING" id="1888995.BD935_01940"/>
<evidence type="ECO:0000256" key="3">
    <source>
        <dbReference type="ARBA" id="ARBA00022840"/>
    </source>
</evidence>
<comment type="caution">
    <text evidence="5">The sequence shown here is derived from an EMBL/GenBank/DDBJ whole genome shotgun (WGS) entry which is preliminary data.</text>
</comment>
<dbReference type="GO" id="GO:0015833">
    <property type="term" value="P:peptide transport"/>
    <property type="evidence" value="ECO:0007669"/>
    <property type="project" value="InterPro"/>
</dbReference>
<dbReference type="AlphaFoldDB" id="A0A1J5TAQ9"/>
<dbReference type="PANTHER" id="PTHR43776">
    <property type="entry name" value="TRANSPORT ATP-BINDING PROTEIN"/>
    <property type="match status" value="1"/>
</dbReference>
<gene>
    <name evidence="5" type="ORF">BD935_01940</name>
</gene>
<dbReference type="Pfam" id="PF00005">
    <property type="entry name" value="ABC_tran"/>
    <property type="match status" value="1"/>
</dbReference>
<dbReference type="NCBIfam" id="TIGR01727">
    <property type="entry name" value="oligo_HPY"/>
    <property type="match status" value="1"/>
</dbReference>
<dbReference type="Proteomes" id="UP000183080">
    <property type="component" value="Unassembled WGS sequence"/>
</dbReference>
<evidence type="ECO:0000313" key="5">
    <source>
        <dbReference type="EMBL" id="OIR17945.1"/>
    </source>
</evidence>
<dbReference type="InterPro" id="IPR013563">
    <property type="entry name" value="Oligopep_ABC_C"/>
</dbReference>
<sequence length="342" mass="38317">MKEILKLKNLKKHFPVKNSWGTDVALVKALDGVDLKIESGKTFGIVGESGCGKTTLMRTLLRLVEPTSGSVILSEEITGNNFSSKNLEELTSEELRNFRKQIGVVFQDPMGALNPRMLIKDIVSEPLVIHGKTDNVRSRVIELLENVGLGEEHLYRYPHEFSGGQRQRIVIARALALDPKILVLDEPTSALDVSVQAQILNLLNDLQKKYDLTYIFISHDLSVIEYMCDRLAVMYLGRVVEEADTDELFSNPQHPYTKALLSATPSFDKNKDKIMILGDVPSPINYLDESKAKLATEITEQEKLEISAIEGKGIDYIVRSSLNEVIPLVQISDGHYARVRQQ</sequence>
<dbReference type="InterPro" id="IPR003593">
    <property type="entry name" value="AAA+_ATPase"/>
</dbReference>
<evidence type="ECO:0000259" key="4">
    <source>
        <dbReference type="PROSITE" id="PS50893"/>
    </source>
</evidence>
<dbReference type="InterPro" id="IPR027417">
    <property type="entry name" value="P-loop_NTPase"/>
</dbReference>
<dbReference type="GO" id="GO:0016887">
    <property type="term" value="F:ATP hydrolysis activity"/>
    <property type="evidence" value="ECO:0007669"/>
    <property type="project" value="InterPro"/>
</dbReference>
<name>A0A1J5TAQ9_9ARCH</name>
<dbReference type="InterPro" id="IPR050319">
    <property type="entry name" value="ABC_transp_ATP-bind"/>
</dbReference>
<evidence type="ECO:0000313" key="6">
    <source>
        <dbReference type="Proteomes" id="UP000183080"/>
    </source>
</evidence>
<evidence type="ECO:0000256" key="1">
    <source>
        <dbReference type="ARBA" id="ARBA00022448"/>
    </source>
</evidence>
<dbReference type="EMBL" id="MIZA01000021">
    <property type="protein sequence ID" value="OIR17945.1"/>
    <property type="molecule type" value="Genomic_DNA"/>
</dbReference>
<feature type="domain" description="ABC transporter" evidence="4">
    <location>
        <begin position="5"/>
        <end position="261"/>
    </location>
</feature>
<organism evidence="5 6">
    <name type="scientific">Marine Group III euryarchaeote CG-Epi1</name>
    <dbReference type="NCBI Taxonomy" id="1888995"/>
    <lineage>
        <taxon>Archaea</taxon>
        <taxon>Methanobacteriati</taxon>
        <taxon>Thermoplasmatota</taxon>
        <taxon>Thermoplasmata</taxon>
        <taxon>Candidatus Thermoprofundales</taxon>
    </lineage>
</organism>
<dbReference type="SUPFAM" id="SSF52540">
    <property type="entry name" value="P-loop containing nucleoside triphosphate hydrolases"/>
    <property type="match status" value="1"/>
</dbReference>
<dbReference type="GO" id="GO:0005524">
    <property type="term" value="F:ATP binding"/>
    <property type="evidence" value="ECO:0007669"/>
    <property type="project" value="UniProtKB-KW"/>
</dbReference>
<dbReference type="GO" id="GO:0055085">
    <property type="term" value="P:transmembrane transport"/>
    <property type="evidence" value="ECO:0007669"/>
    <property type="project" value="UniProtKB-ARBA"/>
</dbReference>
<proteinExistence type="predicted"/>
<dbReference type="SMART" id="SM00382">
    <property type="entry name" value="AAA"/>
    <property type="match status" value="1"/>
</dbReference>
<keyword evidence="1" id="KW-0813">Transport</keyword>
<protein>
    <recommendedName>
        <fullName evidence="4">ABC transporter domain-containing protein</fullName>
    </recommendedName>
</protein>
<dbReference type="InterPro" id="IPR017871">
    <property type="entry name" value="ABC_transporter-like_CS"/>
</dbReference>
<keyword evidence="2" id="KW-0547">Nucleotide-binding</keyword>
<dbReference type="Pfam" id="PF08352">
    <property type="entry name" value="oligo_HPY"/>
    <property type="match status" value="1"/>
</dbReference>